<keyword evidence="5" id="KW-0926">Vacuole</keyword>
<dbReference type="Pfam" id="PF00005">
    <property type="entry name" value="ABC_tran"/>
    <property type="match status" value="2"/>
</dbReference>
<dbReference type="FunFam" id="3.40.50.300:FF:000450">
    <property type="entry name" value="ABC transporter C family member 2"/>
    <property type="match status" value="1"/>
</dbReference>
<keyword evidence="4" id="KW-0597">Phosphoprotein</keyword>
<comment type="similarity">
    <text evidence="2">Belongs to the ABC transporter superfamily. ABCC family. Conjugate transporter (TC 3.A.1.208) subfamily.</text>
</comment>
<feature type="domain" description="ABC transporter" evidence="15">
    <location>
        <begin position="635"/>
        <end position="861"/>
    </location>
</feature>
<feature type="transmembrane region" description="Helical" evidence="14">
    <location>
        <begin position="1190"/>
        <end position="1213"/>
    </location>
</feature>
<dbReference type="GO" id="GO:0042144">
    <property type="term" value="P:vacuole fusion, non-autophagic"/>
    <property type="evidence" value="ECO:0007669"/>
    <property type="project" value="UniProtKB-ARBA"/>
</dbReference>
<organism evidence="17 18">
    <name type="scientific">Geotrichum candidum</name>
    <name type="common">Oospora lactis</name>
    <name type="synonym">Dipodascus geotrichum</name>
    <dbReference type="NCBI Taxonomy" id="1173061"/>
    <lineage>
        <taxon>Eukaryota</taxon>
        <taxon>Fungi</taxon>
        <taxon>Dikarya</taxon>
        <taxon>Ascomycota</taxon>
        <taxon>Saccharomycotina</taxon>
        <taxon>Dipodascomycetes</taxon>
        <taxon>Dipodascales</taxon>
        <taxon>Dipodascaceae</taxon>
        <taxon>Geotrichum</taxon>
    </lineage>
</organism>
<feature type="transmembrane region" description="Helical" evidence="14">
    <location>
        <begin position="963"/>
        <end position="986"/>
    </location>
</feature>
<dbReference type="CDD" id="cd18603">
    <property type="entry name" value="ABC_6TM_MRP1_2_3_6_D2_like"/>
    <property type="match status" value="1"/>
</dbReference>
<feature type="transmembrane region" description="Helical" evidence="14">
    <location>
        <begin position="100"/>
        <end position="123"/>
    </location>
</feature>
<keyword evidence="11 14" id="KW-1133">Transmembrane helix</keyword>
<keyword evidence="8" id="KW-0547">Nucleotide-binding</keyword>
<comment type="caution">
    <text evidence="17">The sequence shown here is derived from an EMBL/GenBank/DDBJ whole genome shotgun (WGS) entry which is preliminary data.</text>
</comment>
<dbReference type="FunFam" id="1.20.1560.10:FF:000020">
    <property type="entry name" value="ABC metal ion transporter"/>
    <property type="match status" value="1"/>
</dbReference>
<dbReference type="CDD" id="cd03244">
    <property type="entry name" value="ABCC_MRP_domain2"/>
    <property type="match status" value="1"/>
</dbReference>
<evidence type="ECO:0000256" key="9">
    <source>
        <dbReference type="ARBA" id="ARBA00022840"/>
    </source>
</evidence>
<dbReference type="FunFam" id="1.20.1560.10:FF:000001">
    <property type="entry name" value="ATP-binding cassette subfamily C member 1"/>
    <property type="match status" value="1"/>
</dbReference>
<dbReference type="InterPro" id="IPR017871">
    <property type="entry name" value="ABC_transporter-like_CS"/>
</dbReference>
<dbReference type="SUPFAM" id="SSF90123">
    <property type="entry name" value="ABC transporter transmembrane region"/>
    <property type="match status" value="2"/>
</dbReference>
<accession>A0A0J9X6N2</accession>
<dbReference type="Gene3D" id="3.40.50.300">
    <property type="entry name" value="P-loop containing nucleotide triphosphate hydrolases"/>
    <property type="match status" value="2"/>
</dbReference>
<dbReference type="CDD" id="cd18595">
    <property type="entry name" value="ABC_6TM_MRP1_2_3_6_D1_like"/>
    <property type="match status" value="1"/>
</dbReference>
<dbReference type="Pfam" id="PF24357">
    <property type="entry name" value="TMD0_ABC"/>
    <property type="match status" value="1"/>
</dbReference>
<evidence type="ECO:0000313" key="17">
    <source>
        <dbReference type="EMBL" id="CDO52790.1"/>
    </source>
</evidence>
<keyword evidence="12 14" id="KW-0472">Membrane</keyword>
<evidence type="ECO:0000256" key="7">
    <source>
        <dbReference type="ARBA" id="ARBA00022737"/>
    </source>
</evidence>
<dbReference type="SUPFAM" id="SSF52540">
    <property type="entry name" value="P-loop containing nucleoside triphosphate hydrolases"/>
    <property type="match status" value="2"/>
</dbReference>
<dbReference type="InterPro" id="IPR050173">
    <property type="entry name" value="ABC_transporter_C-like"/>
</dbReference>
<dbReference type="Gene3D" id="1.20.1560.10">
    <property type="entry name" value="ABC transporter type 1, transmembrane domain"/>
    <property type="match status" value="2"/>
</dbReference>
<evidence type="ECO:0000256" key="2">
    <source>
        <dbReference type="ARBA" id="ARBA00009726"/>
    </source>
</evidence>
<feature type="transmembrane region" description="Helical" evidence="14">
    <location>
        <begin position="196"/>
        <end position="216"/>
    </location>
</feature>
<keyword evidence="10" id="KW-1278">Translocase</keyword>
<dbReference type="PROSITE" id="PS00211">
    <property type="entry name" value="ABC_TRANSPORTER_1"/>
    <property type="match status" value="2"/>
</dbReference>
<proteinExistence type="inferred from homology"/>
<dbReference type="GO" id="GO:0000329">
    <property type="term" value="C:fungal-type vacuole membrane"/>
    <property type="evidence" value="ECO:0007669"/>
    <property type="project" value="UniProtKB-ARBA"/>
</dbReference>
<evidence type="ECO:0000256" key="8">
    <source>
        <dbReference type="ARBA" id="ARBA00022741"/>
    </source>
</evidence>
<dbReference type="PROSITE" id="PS50893">
    <property type="entry name" value="ABC_TRANSPORTER_2"/>
    <property type="match status" value="2"/>
</dbReference>
<feature type="transmembrane region" description="Helical" evidence="14">
    <location>
        <begin position="135"/>
        <end position="155"/>
    </location>
</feature>
<sequence>MEQIVLDYSPPVIDHTTALAASHPSVWSSLFVAANVSAPSNSSFCFDGCGWGPFTPDFQMTPCFIDGVLFGALSIFLLVLGVYQLYVLSARHPFPSPLNWHFFTKLGLVSLQIVFYFSVAVLYTFIDGPDWYLDIAFWSPVATGAVLFIGLFLHYQEHFRSTVANGVLLFYWLFSIIFTTLKLYSLTYVKTDKASIVLHTFLLVNSIFIFVLEWLIPKAQSSYESLAESDEERSPIENADIFSLITFSWMSPMMKLGYSTFLTEEDLPQLPKSASTSVASTAFNKHWQQQLSAKKNPSLTVALTKAFGGEFFVGGLFKSLQDILAFTQPQLLRILIKFVKDYSNGDPTAKPAKGFAIAFAMFFVSIVQTAFLHQYFHRVFEVGMKLKSSLTSAIYQKSLVLAGEERGTKTTGDIVNLMSVDTQRLQDLTQYGQTLWSGPFQIILCLVSLHNLLGNSMWAGVVIMLIMIPVNAFVAKYQKNLQSIQMETKDKRTRLTNELLTNIKSLKLYGWEIPFTARLNHVRNDLELKNLRYIGIFMSLINFFWSSTPYFVSCSTFAVYVWTNDKPLTSDIVFPALNLFNLLGFPLAVFPMVISSLVEASVAVTRLTNFFVMEEVQPDAVIRLEKATQMGEDAVIVQDATFLWTRKSSYKVALSNVNFKAKKGELSCIIGKVGAGKSAFLQSLLGDLHKSEGTVTIKGNVAYVAQVPWITNATVRDNILFGNKYDPEFYKKTIEACALTDDFAILPDGDATQVGEKGISLSGGQKARLSLARAVYARADVYLFDDPLSAVDEHVGSHIIENVLGENGLLASKTLILATNSIPVLSHAHRISMISNGQIVESGSYNESIAAKGAIYNLLKEFGKKKAQSSNANDIESSITLVQSRSGSPTIDEIPVAITSETSTGNRRGSTYTLRRASVASFSKPRVHDDEQQRVTEQKKEHVEQGQVKWNVYKEYAKSCNPWAIAVYFFFLIAYSGLGVSSGFWLKHWSDENTRTGSNEHIGLYLGIYFVLCIGSSLSSVLYTLTLWVGCAIYSAKRLHNQMLESVVRAPMSFFETTPMGRILNRFSNDIYKVDAILHRVFSQFFSNSVNVCFTLVVITYNTPPFVILIIPLGGLYVLYQRYYLRTSRELKRLDSVSKSPVYAHFQETLGGISTIRAYHQQSRFNYLNESGVDVNLRAYYPSVSANRWLAVRLEFIGSVIILCASGLSILTINSGHVNAGSIGLAMSYALQITQSLNWIVRMTVEVETNIVSVERIMEYCELPSEAPAIIEDHRPPAHWPSEGRVEFKNYSTRYRPELDLVLKNINLSIKSKEKIGIVGRTGAGKSSLTLALFRIIEAAEGEIDIDDLRTSSIGLADLRHNLSIIPQDSQAFEGTLRENLDPNNEHDDIELWRVLELSHLKVHVQSMEGGLEAKITEGGSNLSVGQRQLLCIARALLTPSRILVLDEATAAVDVETDKIIQETIRSEFKERTILTIAHRLNTIMDSDKIVVLDQGRVAEFASPTELLADSNSMFYALCKRGGFLEDPNEL</sequence>
<name>A0A0J9X6N2_GEOCN</name>
<dbReference type="GO" id="GO:0042592">
    <property type="term" value="P:homeostatic process"/>
    <property type="evidence" value="ECO:0007669"/>
    <property type="project" value="UniProtKB-ARBA"/>
</dbReference>
<dbReference type="FunFam" id="3.40.50.300:FF:000565">
    <property type="entry name" value="ABC bile acid transporter"/>
    <property type="match status" value="1"/>
</dbReference>
<evidence type="ECO:0000259" key="16">
    <source>
        <dbReference type="PROSITE" id="PS50929"/>
    </source>
</evidence>
<comment type="function">
    <text evidence="13">Cooperates for the ATP-dependent vacuolar transport of bilirubin and glutathione conjugates.</text>
</comment>
<dbReference type="STRING" id="1173061.A0A0J9X6N2"/>
<dbReference type="GO" id="GO:0016887">
    <property type="term" value="F:ATP hydrolysis activity"/>
    <property type="evidence" value="ECO:0007669"/>
    <property type="project" value="InterPro"/>
</dbReference>
<dbReference type="InterPro" id="IPR027417">
    <property type="entry name" value="P-loop_NTPase"/>
</dbReference>
<dbReference type="Proteomes" id="UP000242525">
    <property type="component" value="Unassembled WGS sequence"/>
</dbReference>
<dbReference type="InterPro" id="IPR003439">
    <property type="entry name" value="ABC_transporter-like_ATP-bd"/>
</dbReference>
<dbReference type="InterPro" id="IPR036640">
    <property type="entry name" value="ABC1_TM_sf"/>
</dbReference>
<keyword evidence="9 17" id="KW-0067">ATP-binding</keyword>
<feature type="transmembrane region" description="Helical" evidence="14">
    <location>
        <begin position="1106"/>
        <end position="1125"/>
    </location>
</feature>
<evidence type="ECO:0000256" key="6">
    <source>
        <dbReference type="ARBA" id="ARBA00022692"/>
    </source>
</evidence>
<keyword evidence="3" id="KW-0813">Transport</keyword>
<dbReference type="OrthoDB" id="6500128at2759"/>
<dbReference type="GO" id="GO:0140359">
    <property type="term" value="F:ABC-type transporter activity"/>
    <property type="evidence" value="ECO:0007669"/>
    <property type="project" value="InterPro"/>
</dbReference>
<feature type="transmembrane region" description="Helical" evidence="14">
    <location>
        <begin position="167"/>
        <end position="184"/>
    </location>
</feature>
<keyword evidence="6 14" id="KW-0812">Transmembrane</keyword>
<evidence type="ECO:0000259" key="15">
    <source>
        <dbReference type="PROSITE" id="PS50893"/>
    </source>
</evidence>
<dbReference type="EMBL" id="CCBN010000003">
    <property type="protein sequence ID" value="CDO52790.1"/>
    <property type="molecule type" value="Genomic_DNA"/>
</dbReference>
<evidence type="ECO:0000256" key="14">
    <source>
        <dbReference type="SAM" id="Phobius"/>
    </source>
</evidence>
<evidence type="ECO:0000256" key="11">
    <source>
        <dbReference type="ARBA" id="ARBA00022989"/>
    </source>
</evidence>
<evidence type="ECO:0000256" key="5">
    <source>
        <dbReference type="ARBA" id="ARBA00022554"/>
    </source>
</evidence>
<evidence type="ECO:0000256" key="12">
    <source>
        <dbReference type="ARBA" id="ARBA00023136"/>
    </source>
</evidence>
<evidence type="ECO:0000256" key="3">
    <source>
        <dbReference type="ARBA" id="ARBA00022448"/>
    </source>
</evidence>
<dbReference type="PANTHER" id="PTHR24223:SF443">
    <property type="entry name" value="MULTIDRUG-RESISTANCE LIKE PROTEIN 1, ISOFORM I"/>
    <property type="match status" value="1"/>
</dbReference>
<evidence type="ECO:0000313" key="18">
    <source>
        <dbReference type="Proteomes" id="UP000242525"/>
    </source>
</evidence>
<evidence type="ECO:0000256" key="13">
    <source>
        <dbReference type="ARBA" id="ARBA00053425"/>
    </source>
</evidence>
<evidence type="ECO:0000256" key="1">
    <source>
        <dbReference type="ARBA" id="ARBA00004128"/>
    </source>
</evidence>
<dbReference type="InterPro" id="IPR003593">
    <property type="entry name" value="AAA+_ATPase"/>
</dbReference>
<dbReference type="PANTHER" id="PTHR24223">
    <property type="entry name" value="ATP-BINDING CASSETTE SUB-FAMILY C"/>
    <property type="match status" value="1"/>
</dbReference>
<reference evidence="17" key="1">
    <citation type="submission" date="2014-03" db="EMBL/GenBank/DDBJ databases">
        <authorList>
            <person name="Casaregola S."/>
        </authorList>
    </citation>
    <scope>NUCLEOTIDE SEQUENCE [LARGE SCALE GENOMIC DNA]</scope>
    <source>
        <strain evidence="17">CLIB 918</strain>
    </source>
</reference>
<gene>
    <name evidence="17" type="ORF">BN980_GECA03s07809g</name>
</gene>
<feature type="transmembrane region" description="Helical" evidence="14">
    <location>
        <begin position="68"/>
        <end position="88"/>
    </location>
</feature>
<dbReference type="GO" id="GO:0005524">
    <property type="term" value="F:ATP binding"/>
    <property type="evidence" value="ECO:0007669"/>
    <property type="project" value="UniProtKB-KW"/>
</dbReference>
<dbReference type="InterPro" id="IPR056227">
    <property type="entry name" value="TMD0_ABC"/>
</dbReference>
<keyword evidence="7" id="KW-0677">Repeat</keyword>
<dbReference type="InterPro" id="IPR011527">
    <property type="entry name" value="ABC1_TM_dom"/>
</dbReference>
<feature type="transmembrane region" description="Helical" evidence="14">
    <location>
        <begin position="582"/>
        <end position="604"/>
    </location>
</feature>
<feature type="transmembrane region" description="Helical" evidence="14">
    <location>
        <begin position="456"/>
        <end position="475"/>
    </location>
</feature>
<evidence type="ECO:0000256" key="4">
    <source>
        <dbReference type="ARBA" id="ARBA00022553"/>
    </source>
</evidence>
<keyword evidence="18" id="KW-1185">Reference proteome</keyword>
<dbReference type="SMART" id="SM00382">
    <property type="entry name" value="AAA"/>
    <property type="match status" value="2"/>
</dbReference>
<feature type="transmembrane region" description="Helical" evidence="14">
    <location>
        <begin position="1006"/>
        <end position="1034"/>
    </location>
</feature>
<feature type="transmembrane region" description="Helical" evidence="14">
    <location>
        <begin position="1081"/>
        <end position="1100"/>
    </location>
</feature>
<feature type="transmembrane region" description="Helical" evidence="14">
    <location>
        <begin position="533"/>
        <end position="562"/>
    </location>
</feature>
<comment type="subcellular location">
    <subcellularLocation>
        <location evidence="1">Vacuole membrane</location>
        <topology evidence="1">Multi-pass membrane protein</topology>
    </subcellularLocation>
</comment>
<dbReference type="CDD" id="cd03250">
    <property type="entry name" value="ABCC_MRP_domain1"/>
    <property type="match status" value="1"/>
</dbReference>
<dbReference type="Pfam" id="PF00664">
    <property type="entry name" value="ABC_membrane"/>
    <property type="match status" value="2"/>
</dbReference>
<feature type="domain" description="ABC transmembrane type-1" evidence="16">
    <location>
        <begin position="312"/>
        <end position="599"/>
    </location>
</feature>
<protein>
    <submittedName>
        <fullName evidence="17">Similar to Saccharomyces cerevisiae YDR135C YCF1 Vacuolar glutathione S-conjugate transporter of the ATP-binding cassette family</fullName>
    </submittedName>
</protein>
<evidence type="ECO:0000256" key="10">
    <source>
        <dbReference type="ARBA" id="ARBA00022967"/>
    </source>
</evidence>
<feature type="transmembrane region" description="Helical" evidence="14">
    <location>
        <begin position="355"/>
        <end position="376"/>
    </location>
</feature>
<feature type="domain" description="ABC transmembrane type-1" evidence="16">
    <location>
        <begin position="966"/>
        <end position="1249"/>
    </location>
</feature>
<feature type="domain" description="ABC transporter" evidence="15">
    <location>
        <begin position="1286"/>
        <end position="1520"/>
    </location>
</feature>
<dbReference type="PROSITE" id="PS50929">
    <property type="entry name" value="ABC_TM1F"/>
    <property type="match status" value="2"/>
</dbReference>